<reference evidence="2 3" key="1">
    <citation type="submission" date="2023-06" db="EMBL/GenBank/DDBJ databases">
        <title>Campylobacter magnum sp. nov., isolated from cecal contents of domestic pigs (Sus scrofa domesticus).</title>
        <authorList>
            <person name="Papic B."/>
            <person name="Gruntar I."/>
        </authorList>
    </citation>
    <scope>NUCLEOTIDE SEQUENCE [LARGE SCALE GENOMIC DNA]</scope>
    <source>
        <strain evidence="3">34484-21</strain>
    </source>
</reference>
<evidence type="ECO:0000256" key="1">
    <source>
        <dbReference type="SAM" id="Phobius"/>
    </source>
</evidence>
<gene>
    <name evidence="2" type="ORF">Q2362_05520</name>
</gene>
<dbReference type="EMBL" id="JAULJQ010000006">
    <property type="protein sequence ID" value="MDO2409556.1"/>
    <property type="molecule type" value="Genomic_DNA"/>
</dbReference>
<evidence type="ECO:0000313" key="3">
    <source>
        <dbReference type="Proteomes" id="UP001171111"/>
    </source>
</evidence>
<keyword evidence="1" id="KW-0812">Transmembrane</keyword>
<feature type="transmembrane region" description="Helical" evidence="1">
    <location>
        <begin position="7"/>
        <end position="29"/>
    </location>
</feature>
<proteinExistence type="predicted"/>
<sequence>MKNEKKTFWPYGILLSIIACIVACGYTIYVCLDYPVYVDNSKFSSYQEVDDNINEIDAAHDTFEAEFGKGEFLLFANGYEVKEEMKLRKKRVVKVADSNASFELLLKTKANTGKIDAFITRPDTSEYDAPFVLKFAANGLISEPFKVSKKGRWQIKIKIDSSDENSTKIGIYSYEFFAR</sequence>
<name>A0ABT8TBB8_9BACT</name>
<keyword evidence="1" id="KW-1133">Transmembrane helix</keyword>
<comment type="caution">
    <text evidence="2">The sequence shown here is derived from an EMBL/GenBank/DDBJ whole genome shotgun (WGS) entry which is preliminary data.</text>
</comment>
<keyword evidence="3" id="KW-1185">Reference proteome</keyword>
<dbReference type="RefSeq" id="WP_302244395.1">
    <property type="nucleotide sequence ID" value="NZ_JAULJQ010000006.1"/>
</dbReference>
<protein>
    <recommendedName>
        <fullName evidence="4">Cytochrome c oxidase-associated protein CcoH</fullName>
    </recommendedName>
</protein>
<evidence type="ECO:0000313" key="2">
    <source>
        <dbReference type="EMBL" id="MDO2409556.1"/>
    </source>
</evidence>
<organism evidence="2 3">
    <name type="scientific">Campylobacter magnus</name>
    <dbReference type="NCBI Taxonomy" id="3026462"/>
    <lineage>
        <taxon>Bacteria</taxon>
        <taxon>Pseudomonadati</taxon>
        <taxon>Campylobacterota</taxon>
        <taxon>Epsilonproteobacteria</taxon>
        <taxon>Campylobacterales</taxon>
        <taxon>Campylobacteraceae</taxon>
        <taxon>Campylobacter</taxon>
    </lineage>
</organism>
<evidence type="ECO:0008006" key="4">
    <source>
        <dbReference type="Google" id="ProtNLM"/>
    </source>
</evidence>
<dbReference type="Proteomes" id="UP001171111">
    <property type="component" value="Unassembled WGS sequence"/>
</dbReference>
<dbReference type="PROSITE" id="PS51257">
    <property type="entry name" value="PROKAR_LIPOPROTEIN"/>
    <property type="match status" value="1"/>
</dbReference>
<accession>A0ABT8TBB8</accession>
<keyword evidence="1" id="KW-0472">Membrane</keyword>